<sequence length="157" mass="16855">GELFSWGDNTCKQLGRLIEDSSLARVPGKVSVAAGAVYVLAVTDVGEVFVWGTVMRAHAGGPPEAFNFDLPTSVILPVENTAAIQVAASWGDTWFVVLAPECSVWCCRGLCRRGAFAVIENAETIEWPTPGYDSRIRGALLRSSNSVKGSLVYMAFE</sequence>
<dbReference type="InterPro" id="IPR000408">
    <property type="entry name" value="Reg_chr_condens"/>
</dbReference>
<dbReference type="AlphaFoldDB" id="A0A7J6PWY0"/>
<dbReference type="SUPFAM" id="SSF50985">
    <property type="entry name" value="RCC1/BLIP-II"/>
    <property type="match status" value="1"/>
</dbReference>
<protein>
    <submittedName>
        <fullName evidence="2">Uncharacterized protein</fullName>
    </submittedName>
</protein>
<gene>
    <name evidence="2" type="ORF">FOZ62_014214</name>
</gene>
<organism evidence="2 3">
    <name type="scientific">Perkinsus olseni</name>
    <name type="common">Perkinsus atlanticus</name>
    <dbReference type="NCBI Taxonomy" id="32597"/>
    <lineage>
        <taxon>Eukaryota</taxon>
        <taxon>Sar</taxon>
        <taxon>Alveolata</taxon>
        <taxon>Perkinsozoa</taxon>
        <taxon>Perkinsea</taxon>
        <taxon>Perkinsida</taxon>
        <taxon>Perkinsidae</taxon>
        <taxon>Perkinsus</taxon>
    </lineage>
</organism>
<evidence type="ECO:0000313" key="2">
    <source>
        <dbReference type="EMBL" id="KAF4700739.1"/>
    </source>
</evidence>
<proteinExistence type="predicted"/>
<name>A0A7J6PWY0_PEROL</name>
<feature type="non-terminal residue" evidence="2">
    <location>
        <position position="1"/>
    </location>
</feature>
<dbReference type="InterPro" id="IPR009091">
    <property type="entry name" value="RCC1/BLIP-II"/>
</dbReference>
<reference evidence="2 3" key="1">
    <citation type="submission" date="2020-04" db="EMBL/GenBank/DDBJ databases">
        <title>Perkinsus olseni comparative genomics.</title>
        <authorList>
            <person name="Bogema D.R."/>
        </authorList>
    </citation>
    <scope>NUCLEOTIDE SEQUENCE [LARGE SCALE GENOMIC DNA]</scope>
    <source>
        <strain evidence="2">ATCC PRA-205</strain>
    </source>
</reference>
<evidence type="ECO:0000313" key="3">
    <source>
        <dbReference type="Proteomes" id="UP000574390"/>
    </source>
</evidence>
<feature type="repeat" description="RCC1" evidence="1">
    <location>
        <begin position="1"/>
        <end position="45"/>
    </location>
</feature>
<accession>A0A7J6PWY0</accession>
<dbReference type="Gene3D" id="2.130.10.30">
    <property type="entry name" value="Regulator of chromosome condensation 1/beta-lactamase-inhibitor protein II"/>
    <property type="match status" value="1"/>
</dbReference>
<evidence type="ECO:0000256" key="1">
    <source>
        <dbReference type="PROSITE-ProRule" id="PRU00235"/>
    </source>
</evidence>
<comment type="caution">
    <text evidence="2">The sequence shown here is derived from an EMBL/GenBank/DDBJ whole genome shotgun (WGS) entry which is preliminary data.</text>
</comment>
<dbReference type="EMBL" id="JABANM010033758">
    <property type="protein sequence ID" value="KAF4700739.1"/>
    <property type="molecule type" value="Genomic_DNA"/>
</dbReference>
<dbReference type="Proteomes" id="UP000574390">
    <property type="component" value="Unassembled WGS sequence"/>
</dbReference>
<dbReference type="PROSITE" id="PS50012">
    <property type="entry name" value="RCC1_3"/>
    <property type="match status" value="1"/>
</dbReference>